<organism evidence="3 4">
    <name type="scientific">Acidomonas methanolica NBRC 104435</name>
    <dbReference type="NCBI Taxonomy" id="1231351"/>
    <lineage>
        <taxon>Bacteria</taxon>
        <taxon>Pseudomonadati</taxon>
        <taxon>Pseudomonadota</taxon>
        <taxon>Alphaproteobacteria</taxon>
        <taxon>Acetobacterales</taxon>
        <taxon>Acetobacteraceae</taxon>
        <taxon>Acidomonas</taxon>
    </lineage>
</organism>
<keyword evidence="1" id="KW-0732">Signal</keyword>
<feature type="chain" id="PRO_5030001400" description="DUF306 domain-containing protein" evidence="1">
    <location>
        <begin position="28"/>
        <end position="252"/>
    </location>
</feature>
<dbReference type="EMBL" id="BAND01000067">
    <property type="protein sequence ID" value="GAJ29567.1"/>
    <property type="molecule type" value="Genomic_DNA"/>
</dbReference>
<dbReference type="InterPro" id="IPR005184">
    <property type="entry name" value="DUF306_Meta_HslJ"/>
</dbReference>
<dbReference type="RefSeq" id="WP_081797644.1">
    <property type="nucleotide sequence ID" value="NZ_BAND01000067.1"/>
</dbReference>
<comment type="caution">
    <text evidence="3">The sequence shown here is derived from an EMBL/GenBank/DDBJ whole genome shotgun (WGS) entry which is preliminary data.</text>
</comment>
<evidence type="ECO:0000256" key="1">
    <source>
        <dbReference type="SAM" id="SignalP"/>
    </source>
</evidence>
<dbReference type="Pfam" id="PF09619">
    <property type="entry name" value="YscW"/>
    <property type="match status" value="1"/>
</dbReference>
<sequence>MTIRLLRRSMILAVFSGAALSVMPASAARMTLSGTITYRERIALPPAVAEIRLIDVSLADAPSTTIASTTIKTDRQVPIPYRLRFDPKSIQAGHRYTLQATISVDGSMWFTTTTAYPVLEGGRNQTDLVLERVPAPPAVDAPPVGSWQVVTILGRNITSGPQATLEIDKDGSISGTSGCNRVVGEASMTGNRIAFGQMAVTQMACMPASTMEQERRFLDALGAVVSWHVEPRGDRMALSNAAGKPLLVLRRM</sequence>
<dbReference type="PANTHER" id="PTHR38013">
    <property type="entry name" value="GLYCOPROTEIN/POLYSACCHARIDE METABOLISM"/>
    <property type="match status" value="1"/>
</dbReference>
<dbReference type="AlphaFoldDB" id="A0A023D5Y9"/>
<dbReference type="PANTHER" id="PTHR38013:SF1">
    <property type="entry name" value="GLYCOPROTEIN_POLYSACCHARIDE METABOLISM"/>
    <property type="match status" value="1"/>
</dbReference>
<reference evidence="3 4" key="2">
    <citation type="journal article" date="2014" name="FEMS Microbiol. Lett.">
        <title>Draft genomic DNA sequence of the facultatively methylotrophic bacterium Acidomonas methanolica type strain MB58.</title>
        <authorList>
            <person name="Higashiura N."/>
            <person name="Hadano H."/>
            <person name="Hirakawa H."/>
            <person name="Matsutani M."/>
            <person name="Takabe S."/>
            <person name="Matsushita K."/>
            <person name="Azuma Y."/>
        </authorList>
    </citation>
    <scope>NUCLEOTIDE SEQUENCE [LARGE SCALE GENOMIC DNA]</scope>
    <source>
        <strain evidence="3 4">MB58</strain>
    </source>
</reference>
<dbReference type="Pfam" id="PF03724">
    <property type="entry name" value="META"/>
    <property type="match status" value="1"/>
</dbReference>
<reference evidence="4" key="1">
    <citation type="journal article" date="2014" name="FEMS Microbiol. Lett.">
        <title>Draft Genomic DNA Sequence of the Facultatively Methylotrophic Bacterium Acidomonas methanolica type strain MB58.</title>
        <authorList>
            <person name="Higashiura N."/>
            <person name="Hadano H."/>
            <person name="Hirakawa H."/>
            <person name="Matsutani M."/>
            <person name="Takabe S."/>
            <person name="Matsushita K."/>
            <person name="Azuma Y."/>
        </authorList>
    </citation>
    <scope>NUCLEOTIDE SEQUENCE [LARGE SCALE GENOMIC DNA]</scope>
    <source>
        <strain evidence="4">MB58</strain>
    </source>
</reference>
<dbReference type="InterPro" id="IPR038670">
    <property type="entry name" value="HslJ-like_sf"/>
</dbReference>
<keyword evidence="4" id="KW-1185">Reference proteome</keyword>
<evidence type="ECO:0000259" key="2">
    <source>
        <dbReference type="Pfam" id="PF03724"/>
    </source>
</evidence>
<dbReference type="Proteomes" id="UP000019760">
    <property type="component" value="Unassembled WGS sequence"/>
</dbReference>
<gene>
    <name evidence="3" type="ORF">Amme_067_022</name>
</gene>
<dbReference type="OrthoDB" id="9809132at2"/>
<name>A0A023D5Y9_ACIMT</name>
<dbReference type="InterPro" id="IPR039366">
    <property type="entry name" value="Pilotin"/>
</dbReference>
<proteinExistence type="predicted"/>
<protein>
    <recommendedName>
        <fullName evidence="2">DUF306 domain-containing protein</fullName>
    </recommendedName>
</protein>
<evidence type="ECO:0000313" key="3">
    <source>
        <dbReference type="EMBL" id="GAJ29567.1"/>
    </source>
</evidence>
<feature type="domain" description="DUF306" evidence="2">
    <location>
        <begin position="145"/>
        <end position="249"/>
    </location>
</feature>
<feature type="signal peptide" evidence="1">
    <location>
        <begin position="1"/>
        <end position="27"/>
    </location>
</feature>
<accession>A0A023D5Y9</accession>
<dbReference type="InterPro" id="IPR053196">
    <property type="entry name" value="Lipoprotein_YbaY-like"/>
</dbReference>
<dbReference type="Gene3D" id="2.40.128.270">
    <property type="match status" value="1"/>
</dbReference>
<evidence type="ECO:0000313" key="4">
    <source>
        <dbReference type="Proteomes" id="UP000019760"/>
    </source>
</evidence>